<evidence type="ECO:0000313" key="1">
    <source>
        <dbReference type="EMBL" id="KFX04101.1"/>
    </source>
</evidence>
<evidence type="ECO:0000313" key="4">
    <source>
        <dbReference type="Proteomes" id="UP000029436"/>
    </source>
</evidence>
<evidence type="ECO:0000313" key="3">
    <source>
        <dbReference type="Proteomes" id="UP000029257"/>
    </source>
</evidence>
<keyword evidence="4" id="KW-1185">Reference proteome</keyword>
<organism evidence="1 3">
    <name type="scientific">Pectobacterium wasabiae</name>
    <dbReference type="NCBI Taxonomy" id="55208"/>
    <lineage>
        <taxon>Bacteria</taxon>
        <taxon>Pseudomonadati</taxon>
        <taxon>Pseudomonadota</taxon>
        <taxon>Gammaproteobacteria</taxon>
        <taxon>Enterobacterales</taxon>
        <taxon>Pectobacteriaceae</taxon>
        <taxon>Pectobacterium</taxon>
    </lineage>
</organism>
<comment type="caution">
    <text evidence="1">The sequence shown here is derived from an EMBL/GenBank/DDBJ whole genome shotgun (WGS) entry which is preliminary data.</text>
</comment>
<dbReference type="EMBL" id="JQHP01000009">
    <property type="protein sequence ID" value="KFX04101.1"/>
    <property type="molecule type" value="Genomic_DNA"/>
</dbReference>
<sequence>MVVYFQENGSETQFGYDAFSRRINKVREGQGLWHAHHEERSPIPLLRYLGDVANEKVYCELRY</sequence>
<name>A0AAW3EEQ6_9GAMM</name>
<reference evidence="3 4" key="1">
    <citation type="submission" date="2014-08" db="EMBL/GenBank/DDBJ databases">
        <title>Genome sequences of NCPPB Pectobacterium isolates.</title>
        <authorList>
            <person name="Glover R.H."/>
            <person name="Sapp M."/>
            <person name="Elphinstone J."/>
        </authorList>
    </citation>
    <scope>NUCLEOTIDE SEQUENCE [LARGE SCALE GENOMIC DNA]</scope>
    <source>
        <strain evidence="1 3">NCPPB 3701</strain>
        <strain evidence="2 4">NCPPB3702</strain>
    </source>
</reference>
<dbReference type="EMBL" id="JQOH01000008">
    <property type="protein sequence ID" value="KGA27235.1"/>
    <property type="molecule type" value="Genomic_DNA"/>
</dbReference>
<evidence type="ECO:0000313" key="2">
    <source>
        <dbReference type="EMBL" id="KGA27235.1"/>
    </source>
</evidence>
<dbReference type="RefSeq" id="WP_039478834.1">
    <property type="nucleotide sequence ID" value="NZ_JQHP01000009.1"/>
</dbReference>
<gene>
    <name evidence="1" type="ORF">JV38_16390</name>
    <name evidence="2" type="ORF">KU73_16380</name>
</gene>
<accession>A0AAW3EEQ6</accession>
<dbReference type="Proteomes" id="UP000029436">
    <property type="component" value="Unassembled WGS sequence"/>
</dbReference>
<evidence type="ECO:0008006" key="5">
    <source>
        <dbReference type="Google" id="ProtNLM"/>
    </source>
</evidence>
<proteinExistence type="predicted"/>
<protein>
    <recommendedName>
        <fullName evidence="5">Transposase</fullName>
    </recommendedName>
</protein>
<dbReference type="Proteomes" id="UP000029257">
    <property type="component" value="Unassembled WGS sequence"/>
</dbReference>
<dbReference type="AlphaFoldDB" id="A0AAW3EEQ6"/>